<sequence length="50" mass="5537">RHISRLVSVREEAEVEVPNIEEERSKDLKVAQEMSQERNGGTGITTASGI</sequence>
<evidence type="ECO:0000313" key="2">
    <source>
        <dbReference type="Proteomes" id="UP001381693"/>
    </source>
</evidence>
<proteinExistence type="predicted"/>
<feature type="non-terminal residue" evidence="1">
    <location>
        <position position="1"/>
    </location>
</feature>
<organism evidence="1 2">
    <name type="scientific">Halocaridina rubra</name>
    <name type="common">Hawaiian red shrimp</name>
    <dbReference type="NCBI Taxonomy" id="373956"/>
    <lineage>
        <taxon>Eukaryota</taxon>
        <taxon>Metazoa</taxon>
        <taxon>Ecdysozoa</taxon>
        <taxon>Arthropoda</taxon>
        <taxon>Crustacea</taxon>
        <taxon>Multicrustacea</taxon>
        <taxon>Malacostraca</taxon>
        <taxon>Eumalacostraca</taxon>
        <taxon>Eucarida</taxon>
        <taxon>Decapoda</taxon>
        <taxon>Pleocyemata</taxon>
        <taxon>Caridea</taxon>
        <taxon>Atyoidea</taxon>
        <taxon>Atyidae</taxon>
        <taxon>Halocaridina</taxon>
    </lineage>
</organism>
<protein>
    <submittedName>
        <fullName evidence="1">Uncharacterized protein</fullName>
    </submittedName>
</protein>
<reference evidence="1 2" key="1">
    <citation type="submission" date="2023-11" db="EMBL/GenBank/DDBJ databases">
        <title>Halocaridina rubra genome assembly.</title>
        <authorList>
            <person name="Smith C."/>
        </authorList>
    </citation>
    <scope>NUCLEOTIDE SEQUENCE [LARGE SCALE GENOMIC DNA]</scope>
    <source>
        <strain evidence="1">EP-1</strain>
        <tissue evidence="1">Whole</tissue>
    </source>
</reference>
<gene>
    <name evidence="1" type="ORF">SK128_000265</name>
</gene>
<evidence type="ECO:0000313" key="1">
    <source>
        <dbReference type="EMBL" id="KAK7082510.1"/>
    </source>
</evidence>
<name>A0AAN9ADR3_HALRR</name>
<comment type="caution">
    <text evidence="1">The sequence shown here is derived from an EMBL/GenBank/DDBJ whole genome shotgun (WGS) entry which is preliminary data.</text>
</comment>
<dbReference type="AlphaFoldDB" id="A0AAN9ADR3"/>
<keyword evidence="2" id="KW-1185">Reference proteome</keyword>
<dbReference type="Proteomes" id="UP001381693">
    <property type="component" value="Unassembled WGS sequence"/>
</dbReference>
<dbReference type="EMBL" id="JAXCGZ010003990">
    <property type="protein sequence ID" value="KAK7082510.1"/>
    <property type="molecule type" value="Genomic_DNA"/>
</dbReference>
<accession>A0AAN9ADR3</accession>